<proteinExistence type="predicted"/>
<dbReference type="InterPro" id="IPR017522">
    <property type="entry name" value="Sugar_tfrase_PEP-CTERM_Stp2"/>
</dbReference>
<reference evidence="2 3" key="1">
    <citation type="submission" date="2017-03" db="EMBL/GenBank/DDBJ databases">
        <title>Complete genome sequence of Candidatus 'Thiodictyon syntrophicum' sp. nov. strain Cad16T, a photolithoautotroph purple sulfur bacterium isolated from an alpine meromictic lake.</title>
        <authorList>
            <person name="Luedin S.M."/>
            <person name="Pothier J.F."/>
            <person name="Danza F."/>
            <person name="Storelli N."/>
            <person name="Wittwer M."/>
            <person name="Tonolla M."/>
        </authorList>
    </citation>
    <scope>NUCLEOTIDE SEQUENCE [LARGE SCALE GENOMIC DNA]</scope>
    <source>
        <strain evidence="2 3">Cad16T</strain>
    </source>
</reference>
<dbReference type="Pfam" id="PF13439">
    <property type="entry name" value="Glyco_transf_4"/>
    <property type="match status" value="1"/>
</dbReference>
<dbReference type="AlphaFoldDB" id="A0A2K8UDE4"/>
<dbReference type="NCBIfam" id="TIGR03088">
    <property type="entry name" value="stp2"/>
    <property type="match status" value="1"/>
</dbReference>
<gene>
    <name evidence="2" type="ORF">THSYN_23490</name>
</gene>
<evidence type="ECO:0000313" key="3">
    <source>
        <dbReference type="Proteomes" id="UP000232638"/>
    </source>
</evidence>
<dbReference type="Pfam" id="PF13692">
    <property type="entry name" value="Glyco_trans_1_4"/>
    <property type="match status" value="1"/>
</dbReference>
<name>A0A2K8UDE4_9GAMM</name>
<dbReference type="PANTHER" id="PTHR12526">
    <property type="entry name" value="GLYCOSYLTRANSFERASE"/>
    <property type="match status" value="1"/>
</dbReference>
<evidence type="ECO:0000259" key="1">
    <source>
        <dbReference type="Pfam" id="PF13439"/>
    </source>
</evidence>
<accession>A0A2K8UDE4</accession>
<dbReference type="PANTHER" id="PTHR12526:SF636">
    <property type="entry name" value="BLL3647 PROTEIN"/>
    <property type="match status" value="1"/>
</dbReference>
<dbReference type="EMBL" id="CP020370">
    <property type="protein sequence ID" value="AUB83618.1"/>
    <property type="molecule type" value="Genomic_DNA"/>
</dbReference>
<dbReference type="KEGG" id="tsy:THSYN_23490"/>
<feature type="domain" description="Glycosyltransferase subfamily 4-like N-terminal" evidence="1">
    <location>
        <begin position="29"/>
        <end position="189"/>
    </location>
</feature>
<dbReference type="Gene3D" id="3.40.50.2000">
    <property type="entry name" value="Glycogen Phosphorylase B"/>
    <property type="match status" value="2"/>
</dbReference>
<dbReference type="GO" id="GO:0016757">
    <property type="term" value="F:glycosyltransferase activity"/>
    <property type="evidence" value="ECO:0007669"/>
    <property type="project" value="TreeGrafter"/>
</dbReference>
<dbReference type="SUPFAM" id="SSF53756">
    <property type="entry name" value="UDP-Glycosyltransferase/glycogen phosphorylase"/>
    <property type="match status" value="1"/>
</dbReference>
<protein>
    <recommendedName>
        <fullName evidence="1">Glycosyltransferase subfamily 4-like N-terminal domain-containing protein</fullName>
    </recommendedName>
</protein>
<dbReference type="InterPro" id="IPR028098">
    <property type="entry name" value="Glyco_trans_4-like_N"/>
</dbReference>
<organism evidence="2 3">
    <name type="scientific">Candidatus Thiodictyon syntrophicum</name>
    <dbReference type="NCBI Taxonomy" id="1166950"/>
    <lineage>
        <taxon>Bacteria</taxon>
        <taxon>Pseudomonadati</taxon>
        <taxon>Pseudomonadota</taxon>
        <taxon>Gammaproteobacteria</taxon>
        <taxon>Chromatiales</taxon>
        <taxon>Chromatiaceae</taxon>
        <taxon>Thiodictyon</taxon>
    </lineage>
</organism>
<dbReference type="OrthoDB" id="9775208at2"/>
<evidence type="ECO:0000313" key="2">
    <source>
        <dbReference type="EMBL" id="AUB83618.1"/>
    </source>
</evidence>
<sequence length="389" mass="43001">MTPVSRDPREPREPDHRRLICHIIFKLDYGGLENGVVNLINWMPTERYRHAILCLSHATDFKERIRRPAVPIIEIGKQTGKDPAAYARVYRALRQLRPWLVHTRNLPAIDMLVPARLAGVRRLVHSEHGLDAVELEGRHQRYNRLRRLSRLLVGHYITMSADLKQWLNAEVGIPPRDLSVVYNGVDIERFAPGARPRHLLPSGFAPDDALVIGTIGRLEPVKDQVTLAQALVGLLQAHPELSRRVRLLVVGDGALRAPMQAVLAAAGFQDHAWLPGFRDDIPDLYRCMDLFVLPSRREGISNTLLEAMASGLPVVATRVGGNPELVLEGVTGDLVPAADPAALARSLHGNLTDPTRLAAHGRAGRDRAVAVFSQAAMIGGYTRVYDALA</sequence>
<keyword evidence="3" id="KW-1185">Reference proteome</keyword>
<dbReference type="Proteomes" id="UP000232638">
    <property type="component" value="Chromosome"/>
</dbReference>